<organism evidence="1 2">
    <name type="scientific">Phoxinus phoxinus</name>
    <name type="common">Eurasian minnow</name>
    <dbReference type="NCBI Taxonomy" id="58324"/>
    <lineage>
        <taxon>Eukaryota</taxon>
        <taxon>Metazoa</taxon>
        <taxon>Chordata</taxon>
        <taxon>Craniata</taxon>
        <taxon>Vertebrata</taxon>
        <taxon>Euteleostomi</taxon>
        <taxon>Actinopterygii</taxon>
        <taxon>Neopterygii</taxon>
        <taxon>Teleostei</taxon>
        <taxon>Ostariophysi</taxon>
        <taxon>Cypriniformes</taxon>
        <taxon>Leuciscidae</taxon>
        <taxon>Phoxininae</taxon>
        <taxon>Phoxinus</taxon>
    </lineage>
</organism>
<keyword evidence="2" id="KW-1185">Reference proteome</keyword>
<proteinExistence type="predicted"/>
<protein>
    <submittedName>
        <fullName evidence="1">Uncharacterized protein</fullName>
    </submittedName>
</protein>
<evidence type="ECO:0000313" key="1">
    <source>
        <dbReference type="EMBL" id="KAK7154771.1"/>
    </source>
</evidence>
<name>A0AAN9D4D8_9TELE</name>
<reference evidence="1 2" key="1">
    <citation type="submission" date="2024-02" db="EMBL/GenBank/DDBJ databases">
        <title>Chromosome-level genome assembly of the Eurasian Minnow (Phoxinus phoxinus).</title>
        <authorList>
            <person name="Oriowo T.O."/>
            <person name="Martin S."/>
            <person name="Stange M."/>
            <person name="Chrysostomakis Y."/>
            <person name="Brown T."/>
            <person name="Winkler S."/>
            <person name="Kukowka S."/>
            <person name="Myers E.W."/>
            <person name="Bohne A."/>
        </authorList>
    </citation>
    <scope>NUCLEOTIDE SEQUENCE [LARGE SCALE GENOMIC DNA]</scope>
    <source>
        <strain evidence="1">ZFMK-TIS-60720</strain>
        <tissue evidence="1">Whole Organism</tissue>
    </source>
</reference>
<sequence>MTTTEDRSLKESRCHRRERLCDTAAVSAAPSRRIWR</sequence>
<gene>
    <name evidence="1" type="ORF">R3I93_009656</name>
</gene>
<dbReference type="Proteomes" id="UP001364617">
    <property type="component" value="Unassembled WGS sequence"/>
</dbReference>
<dbReference type="AlphaFoldDB" id="A0AAN9D4D8"/>
<dbReference type="EMBL" id="JAYKXH010000010">
    <property type="protein sequence ID" value="KAK7154771.1"/>
    <property type="molecule type" value="Genomic_DNA"/>
</dbReference>
<accession>A0AAN9D4D8</accession>
<evidence type="ECO:0000313" key="2">
    <source>
        <dbReference type="Proteomes" id="UP001364617"/>
    </source>
</evidence>
<comment type="caution">
    <text evidence="1">The sequence shown here is derived from an EMBL/GenBank/DDBJ whole genome shotgun (WGS) entry which is preliminary data.</text>
</comment>